<dbReference type="InterPro" id="IPR001554">
    <property type="entry name" value="Glyco_hydro_14"/>
</dbReference>
<evidence type="ECO:0000313" key="12">
    <source>
        <dbReference type="EMBL" id="JAG95827.1"/>
    </source>
</evidence>
<feature type="binding site" evidence="9">
    <location>
        <position position="186"/>
    </location>
    <ligand>
        <name>substrate</name>
    </ligand>
</feature>
<feature type="region of interest" description="Disordered" evidence="11">
    <location>
        <begin position="581"/>
        <end position="602"/>
    </location>
</feature>
<dbReference type="Pfam" id="PF01373">
    <property type="entry name" value="Glyco_hydro_14"/>
    <property type="match status" value="1"/>
</dbReference>
<dbReference type="PANTHER" id="PTHR31352">
    <property type="entry name" value="BETA-AMYLASE 1, CHLOROPLASTIC"/>
    <property type="match status" value="1"/>
</dbReference>
<feature type="active site" description="Proton acceptor" evidence="8">
    <location>
        <position position="515"/>
    </location>
</feature>
<accession>A0A0D6QW64</accession>
<evidence type="ECO:0000256" key="8">
    <source>
        <dbReference type="PIRSR" id="PIRSR601554-1"/>
    </source>
</evidence>
<dbReference type="EC" id="3.2.1.2" evidence="3 10"/>
<evidence type="ECO:0000256" key="9">
    <source>
        <dbReference type="PIRSR" id="PIRSR601554-2"/>
    </source>
</evidence>
<dbReference type="InterPro" id="IPR018238">
    <property type="entry name" value="Glyco_hydro_14_CS"/>
</dbReference>
<dbReference type="AlphaFoldDB" id="A0A0D6QW64"/>
<evidence type="ECO:0000256" key="6">
    <source>
        <dbReference type="ARBA" id="ARBA00023295"/>
    </source>
</evidence>
<evidence type="ECO:0000256" key="7">
    <source>
        <dbReference type="ARBA" id="ARBA00023326"/>
    </source>
</evidence>
<evidence type="ECO:0000256" key="1">
    <source>
        <dbReference type="ARBA" id="ARBA00000546"/>
    </source>
</evidence>
<evidence type="ECO:0000256" key="3">
    <source>
        <dbReference type="ARBA" id="ARBA00012594"/>
    </source>
</evidence>
<comment type="similarity">
    <text evidence="2 10">Belongs to the glycosyl hydrolase 14 family.</text>
</comment>
<feature type="binding site" evidence="9">
    <location>
        <position position="556"/>
    </location>
    <ligand>
        <name>substrate</name>
    </ligand>
</feature>
<keyword evidence="6 10" id="KW-0326">Glycosidase</keyword>
<feature type="binding site" evidence="9">
    <location>
        <position position="234"/>
    </location>
    <ligand>
        <name>substrate</name>
    </ligand>
</feature>
<keyword evidence="5 10" id="KW-0119">Carbohydrate metabolism</keyword>
<feature type="active site" description="Proton donor" evidence="8">
    <location>
        <position position="318"/>
    </location>
</feature>
<feature type="region of interest" description="Disordered" evidence="11">
    <location>
        <begin position="16"/>
        <end position="98"/>
    </location>
</feature>
<dbReference type="InterPro" id="IPR001371">
    <property type="entry name" value="Glyco_hydro_14B_pln"/>
</dbReference>
<dbReference type="PANTHER" id="PTHR31352:SF31">
    <property type="entry name" value="BETA-AMYLASE 1, CHLOROPLASTIC"/>
    <property type="match status" value="1"/>
</dbReference>
<evidence type="ECO:0000256" key="5">
    <source>
        <dbReference type="ARBA" id="ARBA00023277"/>
    </source>
</evidence>
<feature type="binding site" evidence="9">
    <location>
        <position position="226"/>
    </location>
    <ligand>
        <name>substrate</name>
    </ligand>
</feature>
<comment type="catalytic activity">
    <reaction evidence="1 10">
        <text>Hydrolysis of (1-&gt;4)-alpha-D-glucosidic linkages in polysaccharides so as to remove successive maltose units from the non-reducing ends of the chains.</text>
        <dbReference type="EC" id="3.2.1.2"/>
    </reaction>
</comment>
<evidence type="ECO:0000256" key="2">
    <source>
        <dbReference type="ARBA" id="ARBA00005652"/>
    </source>
</evidence>
<dbReference type="GO" id="GO:0016161">
    <property type="term" value="F:beta-amylase activity"/>
    <property type="evidence" value="ECO:0007669"/>
    <property type="project" value="UniProtKB-EC"/>
</dbReference>
<protein>
    <recommendedName>
        <fullName evidence="3 10">Beta-amylase</fullName>
        <ecNumber evidence="3 10">3.2.1.2</ecNumber>
    </recommendedName>
</protein>
<feature type="binding site" evidence="9">
    <location>
        <position position="477"/>
    </location>
    <ligand>
        <name>substrate</name>
    </ligand>
</feature>
<name>A0A0D6QW64_ARACU</name>
<evidence type="ECO:0000256" key="11">
    <source>
        <dbReference type="SAM" id="MobiDB-lite"/>
    </source>
</evidence>
<evidence type="ECO:0000256" key="4">
    <source>
        <dbReference type="ARBA" id="ARBA00022801"/>
    </source>
</evidence>
<reference evidence="12" key="1">
    <citation type="submission" date="2015-03" db="EMBL/GenBank/DDBJ databases">
        <title>A transcriptome of Araucaria cunninghamii, an australian fine timber species.</title>
        <authorList>
            <person name="Jing Yi C.J.Y."/>
            <person name="Yin San L.Y.S."/>
            <person name="Abdul Karim S.S."/>
            <person name="Wan Azmi N.N."/>
            <person name="Hercus R.R."/>
            <person name="Croft L.L."/>
        </authorList>
    </citation>
    <scope>NUCLEOTIDE SEQUENCE</scope>
    <source>
        <strain evidence="12">MI0301</strain>
        <tissue evidence="12">Leaf</tissue>
    </source>
</reference>
<proteinExistence type="inferred from homology"/>
<organism evidence="12">
    <name type="scientific">Araucaria cunninghamii</name>
    <name type="common">Hoop pine</name>
    <name type="synonym">Moreton Bay pine</name>
    <dbReference type="NCBI Taxonomy" id="56994"/>
    <lineage>
        <taxon>Eukaryota</taxon>
        <taxon>Viridiplantae</taxon>
        <taxon>Streptophyta</taxon>
        <taxon>Embryophyta</taxon>
        <taxon>Tracheophyta</taxon>
        <taxon>Spermatophyta</taxon>
        <taxon>Pinopsida</taxon>
        <taxon>Pinidae</taxon>
        <taxon>Conifers II</taxon>
        <taxon>Araucariales</taxon>
        <taxon>Araucariaceae</taxon>
        <taxon>Araucaria</taxon>
    </lineage>
</organism>
<dbReference type="Gene3D" id="3.20.20.80">
    <property type="entry name" value="Glycosidases"/>
    <property type="match status" value="1"/>
</dbReference>
<dbReference type="PROSITE" id="PS00506">
    <property type="entry name" value="BETA_AMYLASE_1"/>
    <property type="match status" value="1"/>
</dbReference>
<dbReference type="PRINTS" id="PR00750">
    <property type="entry name" value="BETAAMYLASE"/>
</dbReference>
<feature type="binding site" evidence="9">
    <location>
        <begin position="516"/>
        <end position="517"/>
    </location>
    <ligand>
        <name>substrate</name>
    </ligand>
</feature>
<dbReference type="InterPro" id="IPR017853">
    <property type="entry name" value="GH"/>
</dbReference>
<sequence length="602" mass="67754">MASSLSTSIVVSNVLYPKASSEGYPDDRSEVRRQQFVSSQWKPSASPALNCTPQQQSHKIDPQFPSPPLSPRSSSPPSEDWFRRGLAPQQGPPNDSLRPDLLAVCKAFETQMEAMQSELGPRFHEQSGQVLPWVDTRSGYGSGSVPVFVMLPLDTVRVNNTVHRKRAMDVSLRALKTAGVEGVMVDVWWGIVEREAPGQYNWSGYRELLEMVRRHGLKLQTVMSFHQCGGNVGDSVNIPLPKWVVEEIDRDNDLAYNDQWGRLNYEYVSLGCDDLPVLKGRTPVQCYADYMRSFKENFKDLIGETIVEIQIGMGPAGELRYPSYPESNGTWKFSGTGAFQCYDKYMLANLKAKAETAGKEEWGYGGPTDAGNYNSWPEDTDFFRSEGGWNSPYGEFFLQWYSGMLLDHGERILAAGESIFRGTGARLSGKVAGIHWHYGTLSHAAELTAGYYNTQLRDGYLPIATLFARHGVVFNFTCIEMKDVERPENAKCFPEKLIQQVIRATRKAWVALSGENALPRFDESALQQIINNSSLRLEEDNADDKVEPMCSFTYLRMSEHLFQSDNWIRFVSFVRKMSQGVTTNSSNEKHRGTRPLLKEATS</sequence>
<evidence type="ECO:0000256" key="10">
    <source>
        <dbReference type="RuleBase" id="RU000509"/>
    </source>
</evidence>
<feature type="compositionally biased region" description="Polar residues" evidence="11">
    <location>
        <begin position="35"/>
        <end position="57"/>
    </location>
</feature>
<dbReference type="EMBL" id="GCKF01039423">
    <property type="protein sequence ID" value="JAG95827.1"/>
    <property type="molecule type" value="Transcribed_RNA"/>
</dbReference>
<feature type="binding site" evidence="9">
    <location>
        <position position="435"/>
    </location>
    <ligand>
        <name>substrate</name>
    </ligand>
</feature>
<dbReference type="PRINTS" id="PR00842">
    <property type="entry name" value="GLHYDLASE14B"/>
</dbReference>
<dbReference type="PROSITE" id="PS00679">
    <property type="entry name" value="BETA_AMYLASE_2"/>
    <property type="match status" value="1"/>
</dbReference>
<feature type="binding site" evidence="9">
    <location>
        <position position="430"/>
    </location>
    <ligand>
        <name>substrate</name>
    </ligand>
</feature>
<dbReference type="GO" id="GO:0000272">
    <property type="term" value="P:polysaccharide catabolic process"/>
    <property type="evidence" value="ECO:0007669"/>
    <property type="project" value="UniProtKB-KW"/>
</dbReference>
<keyword evidence="7 10" id="KW-0624">Polysaccharide degradation</keyword>
<dbReference type="SUPFAM" id="SSF51445">
    <property type="entry name" value="(Trans)glycosidases"/>
    <property type="match status" value="1"/>
</dbReference>
<keyword evidence="4 10" id="KW-0378">Hydrolase</keyword>